<gene>
    <name evidence="3" type="ORF">ACFMB1_15335</name>
</gene>
<keyword evidence="1" id="KW-0732">Signal</keyword>
<protein>
    <submittedName>
        <fullName evidence="3">Nuclear transport factor 2 family protein</fullName>
    </submittedName>
</protein>
<dbReference type="Pfam" id="PF12680">
    <property type="entry name" value="SnoaL_2"/>
    <property type="match status" value="1"/>
</dbReference>
<comment type="caution">
    <text evidence="3">The sequence shown here is derived from an EMBL/GenBank/DDBJ whole genome shotgun (WGS) entry which is preliminary data.</text>
</comment>
<feature type="domain" description="SnoaL-like" evidence="2">
    <location>
        <begin position="38"/>
        <end position="153"/>
    </location>
</feature>
<dbReference type="Proteomes" id="UP001596116">
    <property type="component" value="Unassembled WGS sequence"/>
</dbReference>
<reference evidence="3 4" key="1">
    <citation type="submission" date="2024-09" db="EMBL/GenBank/DDBJ databases">
        <authorList>
            <person name="Zhang Z.-H."/>
        </authorList>
    </citation>
    <scope>NUCLEOTIDE SEQUENCE [LARGE SCALE GENOMIC DNA]</scope>
    <source>
        <strain evidence="3 4">HHTR114</strain>
    </source>
</reference>
<organism evidence="3 4">
    <name type="scientific">Hyphococcus aureus</name>
    <dbReference type="NCBI Taxonomy" id="2666033"/>
    <lineage>
        <taxon>Bacteria</taxon>
        <taxon>Pseudomonadati</taxon>
        <taxon>Pseudomonadota</taxon>
        <taxon>Alphaproteobacteria</taxon>
        <taxon>Parvularculales</taxon>
        <taxon>Parvularculaceae</taxon>
        <taxon>Hyphococcus</taxon>
    </lineage>
</organism>
<evidence type="ECO:0000313" key="3">
    <source>
        <dbReference type="EMBL" id="MFC6036930.1"/>
    </source>
</evidence>
<name>A0ABW1KZY9_9PROT</name>
<feature type="signal peptide" evidence="1">
    <location>
        <begin position="1"/>
        <end position="20"/>
    </location>
</feature>
<evidence type="ECO:0000256" key="1">
    <source>
        <dbReference type="SAM" id="SignalP"/>
    </source>
</evidence>
<keyword evidence="4" id="KW-1185">Reference proteome</keyword>
<accession>A0ABW1KZY9</accession>
<evidence type="ECO:0000259" key="2">
    <source>
        <dbReference type="Pfam" id="PF12680"/>
    </source>
</evidence>
<dbReference type="Gene3D" id="3.10.450.50">
    <property type="match status" value="1"/>
</dbReference>
<proteinExistence type="predicted"/>
<dbReference type="InterPro" id="IPR037401">
    <property type="entry name" value="SnoaL-like"/>
</dbReference>
<dbReference type="RefSeq" id="WP_379881819.1">
    <property type="nucleotide sequence ID" value="NZ_JBHPON010000002.1"/>
</dbReference>
<sequence length="168" mass="18369">MMKLKFAFAALALLATPLAAEETAKEPIKSDAIVSVAEDYLAAYSTFNVDSMAPFLSDDMVFYDPTSTTENADGGSFVFEGKDAVLKGLGDYAAQYKSFSVAYDVERRYESNGVVVFVAQLTYDLMTNEDKHYTGTAPIVTAITVKDGKVIKHLDLYDYAGNVETFTD</sequence>
<feature type="chain" id="PRO_5045457249" evidence="1">
    <location>
        <begin position="21"/>
        <end position="168"/>
    </location>
</feature>
<dbReference type="EMBL" id="JBHPON010000002">
    <property type="protein sequence ID" value="MFC6036930.1"/>
    <property type="molecule type" value="Genomic_DNA"/>
</dbReference>
<dbReference type="SUPFAM" id="SSF54427">
    <property type="entry name" value="NTF2-like"/>
    <property type="match status" value="1"/>
</dbReference>
<evidence type="ECO:0000313" key="4">
    <source>
        <dbReference type="Proteomes" id="UP001596116"/>
    </source>
</evidence>
<dbReference type="InterPro" id="IPR032710">
    <property type="entry name" value="NTF2-like_dom_sf"/>
</dbReference>